<keyword evidence="2" id="KW-0812">Transmembrane</keyword>
<dbReference type="PANTHER" id="PTHR12714:SF9">
    <property type="entry name" value="PROTEIN-S-ISOPRENYLCYSTEINE O-METHYLTRANSFERASE"/>
    <property type="match status" value="1"/>
</dbReference>
<evidence type="ECO:0000256" key="1">
    <source>
        <dbReference type="ARBA" id="ARBA00004141"/>
    </source>
</evidence>
<keyword evidence="5" id="KW-0808">Transferase</keyword>
<sequence>MSHSTMLPLIPFLTTPLLKVPLLAGHAMCTYWSMTPPRGAAPAVEQKTRGEPQPDFMSTRFAWILKYCTSATKIMMCGIAAAEVAVLLAQYYPASEWSRAVSRFLPIPGPSALRINVASTIASLLGVTGGLIRMWCFRTLGRFFTWEITVREKHELITNGPYSFVRHPSYTGSTMVTAGNILLLTTGGSYFTEAGLWDTIAGRAAGALFIGWRTWVICQLLGRIRREDRLLQKEFGPRWDDWARRTPYRLIPLVY</sequence>
<accession>A0A4Q9ML94</accession>
<evidence type="ECO:0000256" key="5">
    <source>
        <dbReference type="RuleBase" id="RU362022"/>
    </source>
</evidence>
<gene>
    <name evidence="7" type="ORF">BD311DRAFT_788552</name>
</gene>
<protein>
    <recommendedName>
        <fullName evidence="5">Protein-S-isoprenylcysteine O-methyltransferase</fullName>
        <ecNumber evidence="5">2.1.1.100</ecNumber>
    </recommendedName>
</protein>
<keyword evidence="5" id="KW-0256">Endoplasmic reticulum</keyword>
<feature type="chain" id="PRO_5020898813" description="Protein-S-isoprenylcysteine O-methyltransferase" evidence="6">
    <location>
        <begin position="26"/>
        <end position="255"/>
    </location>
</feature>
<name>A0A4Q9ML94_9APHY</name>
<comment type="similarity">
    <text evidence="5">Belongs to the class VI-like SAM-binding methyltransferase superfamily. Isoprenylcysteine carboxyl methyltransferase family.</text>
</comment>
<dbReference type="InterPro" id="IPR007269">
    <property type="entry name" value="ICMT_MeTrfase"/>
</dbReference>
<dbReference type="GO" id="GO:0004671">
    <property type="term" value="F:protein C-terminal S-isoprenylcysteine carboxyl O-methyltransferase activity"/>
    <property type="evidence" value="ECO:0007669"/>
    <property type="project" value="UniProtKB-EC"/>
</dbReference>
<dbReference type="Proteomes" id="UP000292957">
    <property type="component" value="Unassembled WGS sequence"/>
</dbReference>
<keyword evidence="5" id="KW-0949">S-adenosyl-L-methionine</keyword>
<evidence type="ECO:0000256" key="6">
    <source>
        <dbReference type="SAM" id="SignalP"/>
    </source>
</evidence>
<proteinExistence type="inferred from homology"/>
<evidence type="ECO:0000256" key="3">
    <source>
        <dbReference type="ARBA" id="ARBA00022989"/>
    </source>
</evidence>
<evidence type="ECO:0000313" key="7">
    <source>
        <dbReference type="EMBL" id="TBU28384.1"/>
    </source>
</evidence>
<comment type="catalytic activity">
    <reaction evidence="5">
        <text>[protein]-C-terminal S-[(2E,6E)-farnesyl]-L-cysteine + S-adenosyl-L-methionine = [protein]-C-terminal S-[(2E,6E)-farnesyl]-L-cysteine methyl ester + S-adenosyl-L-homocysteine</text>
        <dbReference type="Rhea" id="RHEA:21672"/>
        <dbReference type="Rhea" id="RHEA-COMP:12125"/>
        <dbReference type="Rhea" id="RHEA-COMP:12126"/>
        <dbReference type="ChEBI" id="CHEBI:57856"/>
        <dbReference type="ChEBI" id="CHEBI:59789"/>
        <dbReference type="ChEBI" id="CHEBI:90510"/>
        <dbReference type="ChEBI" id="CHEBI:90511"/>
        <dbReference type="EC" id="2.1.1.100"/>
    </reaction>
</comment>
<comment type="subcellular location">
    <subcellularLocation>
        <location evidence="5">Endoplasmic reticulum membrane</location>
        <topology evidence="5">Multi-pass membrane protein</topology>
    </subcellularLocation>
    <subcellularLocation>
        <location evidence="1">Membrane</location>
        <topology evidence="1">Multi-pass membrane protein</topology>
    </subcellularLocation>
</comment>
<dbReference type="GO" id="GO:0032259">
    <property type="term" value="P:methylation"/>
    <property type="evidence" value="ECO:0007669"/>
    <property type="project" value="UniProtKB-KW"/>
</dbReference>
<dbReference type="GO" id="GO:0005789">
    <property type="term" value="C:endoplasmic reticulum membrane"/>
    <property type="evidence" value="ECO:0007669"/>
    <property type="project" value="UniProtKB-SubCell"/>
</dbReference>
<dbReference type="AlphaFoldDB" id="A0A4Q9ML94"/>
<dbReference type="EC" id="2.1.1.100" evidence="5"/>
<dbReference type="Gene3D" id="1.20.120.1630">
    <property type="match status" value="1"/>
</dbReference>
<keyword evidence="6" id="KW-0732">Signal</keyword>
<dbReference type="Pfam" id="PF04140">
    <property type="entry name" value="ICMT"/>
    <property type="match status" value="1"/>
</dbReference>
<reference evidence="7" key="1">
    <citation type="submission" date="2019-01" db="EMBL/GenBank/DDBJ databases">
        <title>Draft genome sequences of three monokaryotic isolates of the white-rot basidiomycete fungus Dichomitus squalens.</title>
        <authorList>
            <consortium name="DOE Joint Genome Institute"/>
            <person name="Lopez S.C."/>
            <person name="Andreopoulos B."/>
            <person name="Pangilinan J."/>
            <person name="Lipzen A."/>
            <person name="Riley R."/>
            <person name="Ahrendt S."/>
            <person name="Ng V."/>
            <person name="Barry K."/>
            <person name="Daum C."/>
            <person name="Grigoriev I.V."/>
            <person name="Hilden K.S."/>
            <person name="Makela M.R."/>
            <person name="de Vries R.P."/>
        </authorList>
    </citation>
    <scope>NUCLEOTIDE SEQUENCE [LARGE SCALE GENOMIC DNA]</scope>
    <source>
        <strain evidence="7">OM18370.1</strain>
    </source>
</reference>
<organism evidence="7">
    <name type="scientific">Dichomitus squalens</name>
    <dbReference type="NCBI Taxonomy" id="114155"/>
    <lineage>
        <taxon>Eukaryota</taxon>
        <taxon>Fungi</taxon>
        <taxon>Dikarya</taxon>
        <taxon>Basidiomycota</taxon>
        <taxon>Agaricomycotina</taxon>
        <taxon>Agaricomycetes</taxon>
        <taxon>Polyporales</taxon>
        <taxon>Polyporaceae</taxon>
        <taxon>Dichomitus</taxon>
    </lineage>
</organism>
<keyword evidence="5" id="KW-0489">Methyltransferase</keyword>
<dbReference type="EMBL" id="ML143422">
    <property type="protein sequence ID" value="TBU28384.1"/>
    <property type="molecule type" value="Genomic_DNA"/>
</dbReference>
<feature type="signal peptide" evidence="6">
    <location>
        <begin position="1"/>
        <end position="25"/>
    </location>
</feature>
<dbReference type="PANTHER" id="PTHR12714">
    <property type="entry name" value="PROTEIN-S ISOPRENYLCYSTEINE O-METHYLTRANSFERASE"/>
    <property type="match status" value="1"/>
</dbReference>
<keyword evidence="3" id="KW-1133">Transmembrane helix</keyword>
<evidence type="ECO:0000256" key="4">
    <source>
        <dbReference type="ARBA" id="ARBA00023136"/>
    </source>
</evidence>
<keyword evidence="4" id="KW-0472">Membrane</keyword>
<evidence type="ECO:0000256" key="2">
    <source>
        <dbReference type="ARBA" id="ARBA00022692"/>
    </source>
</evidence>
<dbReference type="OrthoDB" id="422086at2759"/>